<evidence type="ECO:0000313" key="2">
    <source>
        <dbReference type="Proteomes" id="UP000813637"/>
    </source>
</evidence>
<protein>
    <submittedName>
        <fullName evidence="1">Uncharacterized protein</fullName>
    </submittedName>
</protein>
<dbReference type="RefSeq" id="WP_003378773.1">
    <property type="nucleotide sequence ID" value="NZ_JAAMYB010000024.1"/>
</dbReference>
<evidence type="ECO:0000313" key="1">
    <source>
        <dbReference type="EMBL" id="MCD3196075.1"/>
    </source>
</evidence>
<reference evidence="1" key="1">
    <citation type="submission" date="2020-02" db="EMBL/GenBank/DDBJ databases">
        <authorList>
            <person name="Fillo S."/>
            <person name="Giordani F."/>
            <person name="Tonon E."/>
            <person name="Drigo I."/>
            <person name="Anselmo A."/>
            <person name="Fortunato A."/>
            <person name="Bano L."/>
            <person name="Lista F."/>
        </authorList>
    </citation>
    <scope>NUCLEOTIDE SEQUENCE</scope>
    <source>
        <strain evidence="1">IZSVe-TV_9877_3_12</strain>
    </source>
</reference>
<organism evidence="1 2">
    <name type="scientific">Clostridium botulinum C</name>
    <dbReference type="NCBI Taxonomy" id="36828"/>
    <lineage>
        <taxon>Bacteria</taxon>
        <taxon>Bacillati</taxon>
        <taxon>Bacillota</taxon>
        <taxon>Clostridia</taxon>
        <taxon>Eubacteriales</taxon>
        <taxon>Clostridiaceae</taxon>
        <taxon>Clostridium</taxon>
    </lineage>
</organism>
<dbReference type="AlphaFoldDB" id="A0A9Q3Z1A7"/>
<name>A0A9Q3Z1A7_CLOBO</name>
<sequence length="65" mass="7688">MYTRKKEYQDNALVAIYHYNGKDAFCEILEDMGNLLKVKGQFKTAKVMPKKEIRVLPKSKLEFLY</sequence>
<proteinExistence type="predicted"/>
<comment type="caution">
    <text evidence="1">The sequence shown here is derived from an EMBL/GenBank/DDBJ whole genome shotgun (WGS) entry which is preliminary data.</text>
</comment>
<gene>
    <name evidence="1" type="ORF">G8S53_12475</name>
</gene>
<dbReference type="EMBL" id="JAAMYB010000024">
    <property type="protein sequence ID" value="MCD3196075.1"/>
    <property type="molecule type" value="Genomic_DNA"/>
</dbReference>
<accession>A0A9Q3Z1A7</accession>
<dbReference type="Proteomes" id="UP000813637">
    <property type="component" value="Unassembled WGS sequence"/>
</dbReference>
<reference evidence="1" key="2">
    <citation type="journal article" date="2021" name="Microorganisms">
        <title>Extensive Genome Exploration of Clostridium botulinum Group III Field Strains.</title>
        <authorList>
            <person name="Fillo S."/>
            <person name="Giordani F."/>
            <person name="Tonon E."/>
            <person name="Drigo I."/>
            <person name="Anselmo A."/>
            <person name="Fortunato A."/>
            <person name="Lista F."/>
            <person name="Bano L."/>
        </authorList>
    </citation>
    <scope>NUCLEOTIDE SEQUENCE</scope>
    <source>
        <strain evidence="1">IZSVe-TV_9877_3_12</strain>
    </source>
</reference>